<organism evidence="1 2">
    <name type="scientific">Bradyrhizobium centrolobii</name>
    <dbReference type="NCBI Taxonomy" id="1505087"/>
    <lineage>
        <taxon>Bacteria</taxon>
        <taxon>Pseudomonadati</taxon>
        <taxon>Pseudomonadota</taxon>
        <taxon>Alphaproteobacteria</taxon>
        <taxon>Hyphomicrobiales</taxon>
        <taxon>Nitrobacteraceae</taxon>
        <taxon>Bradyrhizobium</taxon>
    </lineage>
</organism>
<proteinExistence type="predicted"/>
<evidence type="ECO:0000313" key="2">
    <source>
        <dbReference type="Proteomes" id="UP000076959"/>
    </source>
</evidence>
<dbReference type="AlphaFoldDB" id="A0A176YAI9"/>
<reference evidence="1 2" key="1">
    <citation type="submission" date="2016-03" db="EMBL/GenBank/DDBJ databases">
        <title>Draft Genome Sequence of the Strain BR 10245 (Bradyrhizobium sp.) isolated from nodules of Centrolobium paraense.</title>
        <authorList>
            <person name="Simoes-Araujo J.L.Sr."/>
            <person name="Barauna A.C."/>
            <person name="Silva K."/>
            <person name="Zilli J.E."/>
        </authorList>
    </citation>
    <scope>NUCLEOTIDE SEQUENCE [LARGE SCALE GENOMIC DNA]</scope>
    <source>
        <strain evidence="1 2">BR 10245</strain>
    </source>
</reference>
<sequence>MSDIVAVRAQLKSRRINLDTGRENVVVISRRSTALRPDLFRGFSRVELRSDSKTQLATVLSPTMTA</sequence>
<keyword evidence="2" id="KW-1185">Reference proteome</keyword>
<comment type="caution">
    <text evidence="1">The sequence shown here is derived from an EMBL/GenBank/DDBJ whole genome shotgun (WGS) entry which is preliminary data.</text>
</comment>
<protein>
    <submittedName>
        <fullName evidence="1">Uncharacterized protein</fullName>
    </submittedName>
</protein>
<evidence type="ECO:0000313" key="1">
    <source>
        <dbReference type="EMBL" id="OAE99928.1"/>
    </source>
</evidence>
<gene>
    <name evidence="1" type="ORF">AYJ54_32100</name>
</gene>
<dbReference type="STRING" id="1505087.AYJ54_32100"/>
<dbReference type="Proteomes" id="UP000076959">
    <property type="component" value="Unassembled WGS sequence"/>
</dbReference>
<name>A0A176YAI9_9BRAD</name>
<dbReference type="EMBL" id="LUUB01000114">
    <property type="protein sequence ID" value="OAE99928.1"/>
    <property type="molecule type" value="Genomic_DNA"/>
</dbReference>
<accession>A0A176YAI9</accession>